<dbReference type="Gene3D" id="3.40.50.920">
    <property type="match status" value="1"/>
</dbReference>
<dbReference type="Gene3D" id="3.40.50.970">
    <property type="match status" value="1"/>
</dbReference>
<sequence length="343" mass="36437">MSLSKITYREAVKDALALEMRRDPTVVQIGEDLRGGQGGSNPALATEKVEAFGGVLGVTKGLWSEFGSERVIDTPITESAIIGMAAGAALTGLRPVAELMFMDFFGVCYDALYNQAAKFRYMFGGKARTPLVVRGMIGAGFSAAAQHSQSPYNVFAAVPGLKVVAPSNPYDAKGLLIQSIRDDDPVVFCEHKTLYDMKGEVPQESYTIPLGVANYTREGSDVTVIALSAMVNVANNAADALAAEGISVEVVDPRTVSPLDEESILESVASTGRAVIVDESAARCGFGHDVAALITTKAFWSLKAPIELVTPPHTPVPFSPALEKEWLPSVSRVEDAIRRAVSA</sequence>
<evidence type="ECO:0000256" key="3">
    <source>
        <dbReference type="ARBA" id="ARBA00052792"/>
    </source>
</evidence>
<dbReference type="EC" id="1.2.4.4" evidence="1"/>
<name>A0A1X2F2A0_9MYCO</name>
<dbReference type="InterPro" id="IPR009014">
    <property type="entry name" value="Transketo_C/PFOR_II"/>
</dbReference>
<dbReference type="FunFam" id="3.40.50.920:FF:000001">
    <property type="entry name" value="Pyruvate dehydrogenase E1 beta subunit"/>
    <property type="match status" value="1"/>
</dbReference>
<comment type="catalytic activity">
    <reaction evidence="3">
        <text>N(6)-[(R)-lipoyl]-L-lysyl-[protein] + 3-methyl-2-oxobutanoate + H(+) = N(6)-[(R)-S(8)-2-methylpropanoyldihydrolipoyl]-L-lysyl-[protein] + CO2</text>
        <dbReference type="Rhea" id="RHEA:13457"/>
        <dbReference type="Rhea" id="RHEA-COMP:10474"/>
        <dbReference type="Rhea" id="RHEA-COMP:10497"/>
        <dbReference type="ChEBI" id="CHEBI:11851"/>
        <dbReference type="ChEBI" id="CHEBI:15378"/>
        <dbReference type="ChEBI" id="CHEBI:16526"/>
        <dbReference type="ChEBI" id="CHEBI:83099"/>
        <dbReference type="ChEBI" id="CHEBI:83142"/>
        <dbReference type="EC" id="1.2.4.4"/>
    </reaction>
</comment>
<reference evidence="9 10" key="1">
    <citation type="submission" date="2016-01" db="EMBL/GenBank/DDBJ databases">
        <title>The new phylogeny of the genus Mycobacterium.</title>
        <authorList>
            <person name="Tarcisio F."/>
            <person name="Conor M."/>
            <person name="Antonella G."/>
            <person name="Elisabetta G."/>
            <person name="Giulia F.S."/>
            <person name="Sara T."/>
            <person name="Anna F."/>
            <person name="Clotilde B."/>
            <person name="Roberto B."/>
            <person name="Veronica D.S."/>
            <person name="Fabio R."/>
            <person name="Monica P."/>
            <person name="Olivier J."/>
            <person name="Enrico T."/>
            <person name="Nicola S."/>
        </authorList>
    </citation>
    <scope>NUCLEOTIDE SEQUENCE [LARGE SCALE GENOMIC DNA]</scope>
    <source>
        <strain evidence="9 10">ATCC 700010</strain>
    </source>
</reference>
<accession>A0A1X2F2A0</accession>
<dbReference type="FunFam" id="3.40.50.970:FF:000001">
    <property type="entry name" value="Pyruvate dehydrogenase E1 beta subunit"/>
    <property type="match status" value="1"/>
</dbReference>
<dbReference type="GO" id="GO:0000287">
    <property type="term" value="F:magnesium ion binding"/>
    <property type="evidence" value="ECO:0007669"/>
    <property type="project" value="UniProtKB-ARBA"/>
</dbReference>
<evidence type="ECO:0000256" key="5">
    <source>
        <dbReference type="ARBA" id="ARBA00063870"/>
    </source>
</evidence>
<evidence type="ECO:0000313" key="9">
    <source>
        <dbReference type="EMBL" id="ORX12506.1"/>
    </source>
</evidence>
<dbReference type="OrthoDB" id="4009369at2"/>
<evidence type="ECO:0000313" key="10">
    <source>
        <dbReference type="Proteomes" id="UP000193964"/>
    </source>
</evidence>
<dbReference type="InterPro" id="IPR033248">
    <property type="entry name" value="Transketolase_C"/>
</dbReference>
<dbReference type="SMART" id="SM00861">
    <property type="entry name" value="Transket_pyr"/>
    <property type="match status" value="1"/>
</dbReference>
<evidence type="ECO:0000256" key="1">
    <source>
        <dbReference type="ARBA" id="ARBA00012277"/>
    </source>
</evidence>
<evidence type="ECO:0000256" key="2">
    <source>
        <dbReference type="ARBA" id="ARBA00023002"/>
    </source>
</evidence>
<comment type="subunit">
    <text evidence="5">Heteromer of E1 alpha (BkdA) and beta (BkdB) subunits. Part of the BCKADH complex, consisting of multiple copies of BkdA/BkdB (E1), BkdC (E2) and Lpd (E3).</text>
</comment>
<feature type="domain" description="Transketolase-like pyrimidine-binding" evidence="8">
    <location>
        <begin position="6"/>
        <end position="197"/>
    </location>
</feature>
<comment type="function">
    <text evidence="4">Component of the branched-chain alpha-ketoacid dehydrogenase (BCKADH) complex, that catalyzes the overall conversion of branched-chain alpha-ketoacids to acyl-CoA and CO(2).</text>
</comment>
<evidence type="ECO:0000256" key="7">
    <source>
        <dbReference type="ARBA" id="ARBA00080625"/>
    </source>
</evidence>
<dbReference type="Proteomes" id="UP000193964">
    <property type="component" value="Unassembled WGS sequence"/>
</dbReference>
<dbReference type="Pfam" id="PF02780">
    <property type="entry name" value="Transketolase_C"/>
    <property type="match status" value="1"/>
</dbReference>
<keyword evidence="2" id="KW-0560">Oxidoreductase</keyword>
<protein>
    <recommendedName>
        <fullName evidence="6">3-methyl-2-oxobutanoate dehydrogenase subunit beta</fullName>
        <ecNumber evidence="1">1.2.4.4</ecNumber>
    </recommendedName>
    <alternativeName>
        <fullName evidence="7">Branched-chain alpha-ketoacid dehydrogenase E1 component subunit beta</fullName>
    </alternativeName>
</protein>
<dbReference type="CDD" id="cd07036">
    <property type="entry name" value="TPP_PYR_E1-PDHc-beta_like"/>
    <property type="match status" value="1"/>
</dbReference>
<dbReference type="InterPro" id="IPR005475">
    <property type="entry name" value="Transketolase-like_Pyr-bd"/>
</dbReference>
<dbReference type="InterPro" id="IPR029061">
    <property type="entry name" value="THDP-binding"/>
</dbReference>
<gene>
    <name evidence="9" type="ORF">AWC31_31540</name>
</gene>
<keyword evidence="9" id="KW-0670">Pyruvate</keyword>
<evidence type="ECO:0000256" key="4">
    <source>
        <dbReference type="ARBA" id="ARBA00059108"/>
    </source>
</evidence>
<comment type="caution">
    <text evidence="9">The sequence shown here is derived from an EMBL/GenBank/DDBJ whole genome shotgun (WGS) entry which is preliminary data.</text>
</comment>
<dbReference type="AlphaFoldDB" id="A0A1X2F2A0"/>
<dbReference type="PANTHER" id="PTHR43257:SF3">
    <property type="entry name" value="ACETOIN:2,6-DICHLOROPHENOLINDOPHENOL OXIDOREDUCTASE SUBUNIT BETA"/>
    <property type="match status" value="1"/>
</dbReference>
<dbReference type="EMBL" id="LQQA01000029">
    <property type="protein sequence ID" value="ORX12506.1"/>
    <property type="molecule type" value="Genomic_DNA"/>
</dbReference>
<proteinExistence type="predicted"/>
<dbReference type="Pfam" id="PF02779">
    <property type="entry name" value="Transket_pyr"/>
    <property type="match status" value="1"/>
</dbReference>
<dbReference type="SUPFAM" id="SSF52922">
    <property type="entry name" value="TK C-terminal domain-like"/>
    <property type="match status" value="1"/>
</dbReference>
<dbReference type="NCBIfam" id="NF006667">
    <property type="entry name" value="PRK09212.1"/>
    <property type="match status" value="1"/>
</dbReference>
<dbReference type="PANTHER" id="PTHR43257">
    <property type="entry name" value="PYRUVATE DEHYDROGENASE E1 COMPONENT BETA SUBUNIT"/>
    <property type="match status" value="1"/>
</dbReference>
<evidence type="ECO:0000256" key="6">
    <source>
        <dbReference type="ARBA" id="ARBA00069117"/>
    </source>
</evidence>
<evidence type="ECO:0000259" key="8">
    <source>
        <dbReference type="SMART" id="SM00861"/>
    </source>
</evidence>
<dbReference type="SUPFAM" id="SSF52518">
    <property type="entry name" value="Thiamin diphosphate-binding fold (THDP-binding)"/>
    <property type="match status" value="1"/>
</dbReference>
<dbReference type="RefSeq" id="WP_085146200.1">
    <property type="nucleotide sequence ID" value="NZ_JACKUA010000030.1"/>
</dbReference>
<dbReference type="GO" id="GO:0003863">
    <property type="term" value="F:branched-chain 2-oxo acid dehydrogenase activity"/>
    <property type="evidence" value="ECO:0007669"/>
    <property type="project" value="UniProtKB-EC"/>
</dbReference>
<organism evidence="9 10">
    <name type="scientific">Mycolicibacterium wolinskyi</name>
    <dbReference type="NCBI Taxonomy" id="59750"/>
    <lineage>
        <taxon>Bacteria</taxon>
        <taxon>Bacillati</taxon>
        <taxon>Actinomycetota</taxon>
        <taxon>Actinomycetes</taxon>
        <taxon>Mycobacteriales</taxon>
        <taxon>Mycobacteriaceae</taxon>
        <taxon>Mycolicibacterium</taxon>
    </lineage>
</organism>